<dbReference type="Proteomes" id="UP000323426">
    <property type="component" value="Unassembled WGS sequence"/>
</dbReference>
<protein>
    <submittedName>
        <fullName evidence="8">DUF1232 domain-containing protein</fullName>
    </submittedName>
</protein>
<organism evidence="8 9">
    <name type="scientific">Adhaeribacter rhizoryzae</name>
    <dbReference type="NCBI Taxonomy" id="2607907"/>
    <lineage>
        <taxon>Bacteria</taxon>
        <taxon>Pseudomonadati</taxon>
        <taxon>Bacteroidota</taxon>
        <taxon>Cytophagia</taxon>
        <taxon>Cytophagales</taxon>
        <taxon>Hymenobacteraceae</taxon>
        <taxon>Adhaeribacter</taxon>
    </lineage>
</organism>
<keyword evidence="3 6" id="KW-1133">Transmembrane helix</keyword>
<reference evidence="8 9" key="1">
    <citation type="submission" date="2019-09" db="EMBL/GenBank/DDBJ databases">
        <title>Genome sequence and assembly of Adhaeribacter sp.</title>
        <authorList>
            <person name="Chhetri G."/>
        </authorList>
    </citation>
    <scope>NUCLEOTIDE SEQUENCE [LARGE SCALE GENOMIC DNA]</scope>
    <source>
        <strain evidence="8 9">DK36</strain>
    </source>
</reference>
<evidence type="ECO:0000256" key="3">
    <source>
        <dbReference type="ARBA" id="ARBA00022989"/>
    </source>
</evidence>
<dbReference type="Pfam" id="PF06803">
    <property type="entry name" value="DUF1232"/>
    <property type="match status" value="1"/>
</dbReference>
<dbReference type="InterPro" id="IPR010652">
    <property type="entry name" value="DUF1232"/>
</dbReference>
<feature type="transmembrane region" description="Helical" evidence="6">
    <location>
        <begin position="77"/>
        <end position="99"/>
    </location>
</feature>
<gene>
    <name evidence="8" type="ORF">F0145_17265</name>
</gene>
<accession>A0A5M6DBF9</accession>
<evidence type="ECO:0000256" key="4">
    <source>
        <dbReference type="ARBA" id="ARBA00023136"/>
    </source>
</evidence>
<comment type="subcellular location">
    <subcellularLocation>
        <location evidence="1">Endomembrane system</location>
        <topology evidence="1">Multi-pass membrane protein</topology>
    </subcellularLocation>
</comment>
<keyword evidence="2 6" id="KW-0812">Transmembrane</keyword>
<comment type="caution">
    <text evidence="8">The sequence shown here is derived from an EMBL/GenBank/DDBJ whole genome shotgun (WGS) entry which is preliminary data.</text>
</comment>
<evidence type="ECO:0000313" key="9">
    <source>
        <dbReference type="Proteomes" id="UP000323426"/>
    </source>
</evidence>
<evidence type="ECO:0000256" key="1">
    <source>
        <dbReference type="ARBA" id="ARBA00004127"/>
    </source>
</evidence>
<proteinExistence type="predicted"/>
<feature type="domain" description="DUF1232" evidence="7">
    <location>
        <begin position="89"/>
        <end position="120"/>
    </location>
</feature>
<dbReference type="RefSeq" id="WP_150090204.1">
    <property type="nucleotide sequence ID" value="NZ_VWSF01000014.1"/>
</dbReference>
<dbReference type="AlphaFoldDB" id="A0A5M6DBF9"/>
<dbReference type="GO" id="GO:0012505">
    <property type="term" value="C:endomembrane system"/>
    <property type="evidence" value="ECO:0007669"/>
    <property type="project" value="UniProtKB-SubCell"/>
</dbReference>
<dbReference type="EMBL" id="VWSF01000014">
    <property type="protein sequence ID" value="KAA5543389.1"/>
    <property type="molecule type" value="Genomic_DNA"/>
</dbReference>
<sequence length="246" mass="26268">MENQTNQGKNIADSGIFKKILGKAEEYAKKPLRVKELLNDTYKKASEKKELGTLAHEVWESLQTLSRLIKAAVTGEYTGIPTTTIVGGIAVLLYFLMPIDFVPDFIPVIGLLDDVALLAWFMTGIKHEMEKFEAWEKGNQAQTANTATATNSNYAPSGVNAAAGASAASAPVDVSNDNNNRNDLANKTEVKGFAAHDLPTEELPDDAAIRATSSGSGEPNVRAATTDSTRIPSSNADDSRAGGNVR</sequence>
<keyword evidence="9" id="KW-1185">Reference proteome</keyword>
<keyword evidence="4 6" id="KW-0472">Membrane</keyword>
<evidence type="ECO:0000313" key="8">
    <source>
        <dbReference type="EMBL" id="KAA5543389.1"/>
    </source>
</evidence>
<feature type="compositionally biased region" description="Polar residues" evidence="5">
    <location>
        <begin position="211"/>
        <end position="236"/>
    </location>
</feature>
<evidence type="ECO:0000259" key="7">
    <source>
        <dbReference type="Pfam" id="PF06803"/>
    </source>
</evidence>
<evidence type="ECO:0000256" key="6">
    <source>
        <dbReference type="SAM" id="Phobius"/>
    </source>
</evidence>
<name>A0A5M6DBF9_9BACT</name>
<evidence type="ECO:0000256" key="2">
    <source>
        <dbReference type="ARBA" id="ARBA00022692"/>
    </source>
</evidence>
<feature type="region of interest" description="Disordered" evidence="5">
    <location>
        <begin position="195"/>
        <end position="246"/>
    </location>
</feature>
<evidence type="ECO:0000256" key="5">
    <source>
        <dbReference type="SAM" id="MobiDB-lite"/>
    </source>
</evidence>